<dbReference type="PROSITE" id="PS51374">
    <property type="entry name" value="NDPK_LIKE"/>
    <property type="match status" value="1"/>
</dbReference>
<protein>
    <recommendedName>
        <fullName evidence="3">nucleoside-diphosphate kinase</fullName>
        <ecNumber evidence="3">2.7.4.6</ecNumber>
    </recommendedName>
</protein>
<comment type="caution">
    <text evidence="6">Lacks conserved residue(s) required for the propagation of feature annotation.</text>
</comment>
<evidence type="ECO:0000256" key="6">
    <source>
        <dbReference type="PROSITE-ProRule" id="PRU00706"/>
    </source>
</evidence>
<reference evidence="9" key="1">
    <citation type="submission" date="2020-12" db="EMBL/GenBank/DDBJ databases">
        <authorList>
            <consortium name="Molecular Ecology Group"/>
        </authorList>
    </citation>
    <scope>NUCLEOTIDE SEQUENCE</scope>
    <source>
        <strain evidence="9">TBG_1078</strain>
    </source>
</reference>
<comment type="caution">
    <text evidence="9">The sequence shown here is derived from an EMBL/GenBank/DDBJ whole genome shotgun (WGS) entry which is preliminary data.</text>
</comment>
<evidence type="ECO:0000256" key="7">
    <source>
        <dbReference type="SAM" id="MobiDB-lite"/>
    </source>
</evidence>
<dbReference type="AlphaFoldDB" id="A0A811YWZ4"/>
<keyword evidence="10" id="KW-1185">Reference proteome</keyword>
<proteinExistence type="inferred from homology"/>
<dbReference type="Proteomes" id="UP000645828">
    <property type="component" value="Unassembled WGS sequence"/>
</dbReference>
<dbReference type="InterPro" id="IPR036850">
    <property type="entry name" value="NDK-like_dom_sf"/>
</dbReference>
<feature type="compositionally biased region" description="Low complexity" evidence="7">
    <location>
        <begin position="161"/>
        <end position="172"/>
    </location>
</feature>
<evidence type="ECO:0000256" key="5">
    <source>
        <dbReference type="ARBA" id="ARBA00022777"/>
    </source>
</evidence>
<evidence type="ECO:0000313" key="10">
    <source>
        <dbReference type="Proteomes" id="UP000645828"/>
    </source>
</evidence>
<dbReference type="Pfam" id="PF00334">
    <property type="entry name" value="NDK"/>
    <property type="match status" value="1"/>
</dbReference>
<feature type="domain" description="Nucleoside diphosphate kinase-like" evidence="8">
    <location>
        <begin position="57"/>
        <end position="152"/>
    </location>
</feature>
<dbReference type="EC" id="2.7.4.6" evidence="3"/>
<evidence type="ECO:0000313" key="9">
    <source>
        <dbReference type="EMBL" id="CAD7681918.1"/>
    </source>
</evidence>
<dbReference type="PANTHER" id="PTHR11349">
    <property type="entry name" value="NUCLEOSIDE DIPHOSPHATE KINASE"/>
    <property type="match status" value="1"/>
</dbReference>
<dbReference type="GO" id="GO:0004550">
    <property type="term" value="F:nucleoside diphosphate kinase activity"/>
    <property type="evidence" value="ECO:0007669"/>
    <property type="project" value="UniProtKB-EC"/>
</dbReference>
<dbReference type="Gene3D" id="3.30.70.141">
    <property type="entry name" value="Nucleoside diphosphate kinase-like domain"/>
    <property type="match status" value="2"/>
</dbReference>
<dbReference type="SMART" id="SM00562">
    <property type="entry name" value="NDK"/>
    <property type="match status" value="1"/>
</dbReference>
<evidence type="ECO:0000256" key="2">
    <source>
        <dbReference type="ARBA" id="ARBA00008142"/>
    </source>
</evidence>
<name>A0A811YWZ4_NYCPR</name>
<dbReference type="InterPro" id="IPR034907">
    <property type="entry name" value="NDK-like_dom"/>
</dbReference>
<keyword evidence="5" id="KW-0418">Kinase</keyword>
<accession>A0A811YWZ4</accession>
<dbReference type="EMBL" id="CAJHUB010000754">
    <property type="protein sequence ID" value="CAD7681918.1"/>
    <property type="molecule type" value="Genomic_DNA"/>
</dbReference>
<evidence type="ECO:0000259" key="8">
    <source>
        <dbReference type="SMART" id="SM00562"/>
    </source>
</evidence>
<evidence type="ECO:0000256" key="1">
    <source>
        <dbReference type="ARBA" id="ARBA00001946"/>
    </source>
</evidence>
<gene>
    <name evidence="9" type="ORF">NYPRO_LOCUS14710</name>
</gene>
<sequence>MFCQIKIKLDCRGLCCLCSFCAQPAACQLRAMVSFLRHTALLSLLVSLSSTVLSWTWEQTLVVHFERRGFKLVGMKMLLAPERVLAKHFDDLQREPFYPALISYMSFTPCTIGWGERDFNIHISRKIIHTSDSVERAQRETQLWFQSRSWWTRQMMAARVSHPSSHPGSLSSVNKYLSPHP</sequence>
<comment type="cofactor">
    <cofactor evidence="1">
        <name>Mg(2+)</name>
        <dbReference type="ChEBI" id="CHEBI:18420"/>
    </cofactor>
</comment>
<keyword evidence="4" id="KW-0808">Transferase</keyword>
<organism evidence="9 10">
    <name type="scientific">Nyctereutes procyonoides</name>
    <name type="common">Raccoon dog</name>
    <name type="synonym">Canis procyonoides</name>
    <dbReference type="NCBI Taxonomy" id="34880"/>
    <lineage>
        <taxon>Eukaryota</taxon>
        <taxon>Metazoa</taxon>
        <taxon>Chordata</taxon>
        <taxon>Craniata</taxon>
        <taxon>Vertebrata</taxon>
        <taxon>Euteleostomi</taxon>
        <taxon>Mammalia</taxon>
        <taxon>Eutheria</taxon>
        <taxon>Laurasiatheria</taxon>
        <taxon>Carnivora</taxon>
        <taxon>Caniformia</taxon>
        <taxon>Canidae</taxon>
        <taxon>Nyctereutes</taxon>
    </lineage>
</organism>
<dbReference type="SUPFAM" id="SSF54919">
    <property type="entry name" value="Nucleoside diphosphate kinase, NDK"/>
    <property type="match status" value="1"/>
</dbReference>
<evidence type="ECO:0000256" key="3">
    <source>
        <dbReference type="ARBA" id="ARBA00012966"/>
    </source>
</evidence>
<evidence type="ECO:0000256" key="4">
    <source>
        <dbReference type="ARBA" id="ARBA00022679"/>
    </source>
</evidence>
<feature type="region of interest" description="Disordered" evidence="7">
    <location>
        <begin position="161"/>
        <end position="181"/>
    </location>
</feature>
<comment type="similarity">
    <text evidence="2 6">Belongs to the NDK family.</text>
</comment>